<evidence type="ECO:0000313" key="1">
    <source>
        <dbReference type="EMBL" id="GAL08272.1"/>
    </source>
</evidence>
<name>A0A090RL96_9GAMM</name>
<sequence>MVDSGVPSVNVELLGDTNGDGVYNSAELGADNTVTAQVTLTAGTQVGDRIVITDTNGNVLVDRDVTQDDLTNGIQVEATVVGGKVEVTAQVSDAAGNASPEVSDSAWWIVVYRQ</sequence>
<evidence type="ECO:0000313" key="2">
    <source>
        <dbReference type="Proteomes" id="UP000029227"/>
    </source>
</evidence>
<dbReference type="AlphaFoldDB" id="A0A090RL96"/>
<dbReference type="Proteomes" id="UP000029227">
    <property type="component" value="Unassembled WGS sequence"/>
</dbReference>
<proteinExistence type="predicted"/>
<comment type="caution">
    <text evidence="1">The sequence shown here is derived from an EMBL/GenBank/DDBJ whole genome shotgun (WGS) entry which is preliminary data.</text>
</comment>
<dbReference type="Gene3D" id="2.60.40.10">
    <property type="entry name" value="Immunoglobulins"/>
    <property type="match status" value="1"/>
</dbReference>
<protein>
    <submittedName>
        <fullName evidence="1">T1SS secreted agglutinin RTX</fullName>
    </submittedName>
</protein>
<dbReference type="STRING" id="754436.JCM19237_2826"/>
<accession>A0A090RL96</accession>
<dbReference type="EMBL" id="BBMN01000024">
    <property type="protein sequence ID" value="GAL08272.1"/>
    <property type="molecule type" value="Genomic_DNA"/>
</dbReference>
<dbReference type="InterPro" id="IPR013783">
    <property type="entry name" value="Ig-like_fold"/>
</dbReference>
<reference evidence="1 2" key="1">
    <citation type="journal article" date="2014" name="Genome Announc.">
        <title>Draft Genome Sequences of Two Vibrionaceae Species, Vibrio ponticus C121 and Photobacterium aphoticum C119, Isolated as Coral Reef Microbiota.</title>
        <authorList>
            <person name="Al-saari N."/>
            <person name="Meirelles P.M."/>
            <person name="Mino S."/>
            <person name="Suda W."/>
            <person name="Oshima K."/>
            <person name="Hattori M."/>
            <person name="Ohkuma M."/>
            <person name="Thompson F.L."/>
            <person name="Gomez-Gil B."/>
            <person name="Sawabe T."/>
            <person name="Sawabe T."/>
        </authorList>
    </citation>
    <scope>NUCLEOTIDE SEQUENCE [LARGE SCALE GENOMIC DNA]</scope>
    <source>
        <strain evidence="1 2">JCM 19237</strain>
    </source>
</reference>
<organism evidence="1 2">
    <name type="scientific">Photobacterium aphoticum</name>
    <dbReference type="NCBI Taxonomy" id="754436"/>
    <lineage>
        <taxon>Bacteria</taxon>
        <taxon>Pseudomonadati</taxon>
        <taxon>Pseudomonadota</taxon>
        <taxon>Gammaproteobacteria</taxon>
        <taxon>Vibrionales</taxon>
        <taxon>Vibrionaceae</taxon>
        <taxon>Photobacterium</taxon>
    </lineage>
</organism>
<gene>
    <name evidence="1" type="ORF">JCM19237_2826</name>
</gene>